<dbReference type="GO" id="GO:0016787">
    <property type="term" value="F:hydrolase activity"/>
    <property type="evidence" value="ECO:0007669"/>
    <property type="project" value="UniProtKB-UniRule"/>
</dbReference>
<feature type="active site" description="Nucleophile" evidence="4">
    <location>
        <position position="45"/>
    </location>
</feature>
<feature type="short sequence motif" description="DGA/G" evidence="4">
    <location>
        <begin position="157"/>
        <end position="159"/>
    </location>
</feature>
<evidence type="ECO:0000256" key="3">
    <source>
        <dbReference type="ARBA" id="ARBA00023098"/>
    </source>
</evidence>
<sequence length="297" mass="32549">MKLNPFNTRIGLALGGGAAKGIAHIGVLKAFEEEQIRIHCISGTSAGALIACYYAFGRPAESILSICSTLNLSKIINFTLERGGLFSTNAIREMIHRDLGDVRIEDAEIPLAICATDIETGEQLIFREGNLADVVCASMAVPGLFVPVEIDGRILVDGGLVENVPISPLAKMGAGITVAIDLSHVSRYPKPESTFDVITNAINIGIDFNTRKQLKNADIAVPLDLSHYSLTNNADRVEELYLEGYHPMKKKIRTVLWYKRMNAIISLLKAVRTLLPFKVPEILQSLKHHTFTARNRS</sequence>
<evidence type="ECO:0000313" key="7">
    <source>
        <dbReference type="Proteomes" id="UP000036102"/>
    </source>
</evidence>
<dbReference type="OrthoDB" id="5290098at2"/>
<dbReference type="PANTHER" id="PTHR14226:SF29">
    <property type="entry name" value="NEUROPATHY TARGET ESTERASE SWS"/>
    <property type="match status" value="1"/>
</dbReference>
<comment type="caution">
    <text evidence="4">Lacks conserved residue(s) required for the propagation of feature annotation.</text>
</comment>
<dbReference type="STRING" id="1658765.Msub_12166"/>
<dbReference type="InterPro" id="IPR002641">
    <property type="entry name" value="PNPLA_dom"/>
</dbReference>
<feature type="domain" description="PNPLA" evidence="5">
    <location>
        <begin position="12"/>
        <end position="170"/>
    </location>
</feature>
<dbReference type="RefSeq" id="WP_048496000.1">
    <property type="nucleotide sequence ID" value="NZ_LFBU01000001.1"/>
</dbReference>
<organism evidence="6 7">
    <name type="scientific">Marinobacter subterrani</name>
    <dbReference type="NCBI Taxonomy" id="1658765"/>
    <lineage>
        <taxon>Bacteria</taxon>
        <taxon>Pseudomonadati</taxon>
        <taxon>Pseudomonadota</taxon>
        <taxon>Gammaproteobacteria</taxon>
        <taxon>Pseudomonadales</taxon>
        <taxon>Marinobacteraceae</taxon>
        <taxon>Marinobacter</taxon>
    </lineage>
</organism>
<evidence type="ECO:0000259" key="5">
    <source>
        <dbReference type="PROSITE" id="PS51635"/>
    </source>
</evidence>
<dbReference type="PATRIC" id="fig|1658765.3.peg.2171"/>
<evidence type="ECO:0000313" key="6">
    <source>
        <dbReference type="EMBL" id="KMQ75957.1"/>
    </source>
</evidence>
<evidence type="ECO:0000256" key="4">
    <source>
        <dbReference type="PROSITE-ProRule" id="PRU01161"/>
    </source>
</evidence>
<evidence type="ECO:0000256" key="2">
    <source>
        <dbReference type="ARBA" id="ARBA00022963"/>
    </source>
</evidence>
<dbReference type="Gene3D" id="3.40.1090.10">
    <property type="entry name" value="Cytosolic phospholipase A2 catalytic domain"/>
    <property type="match status" value="2"/>
</dbReference>
<keyword evidence="3 4" id="KW-0443">Lipid metabolism</keyword>
<accession>A0A0J7JCY0</accession>
<dbReference type="PROSITE" id="PS51635">
    <property type="entry name" value="PNPLA"/>
    <property type="match status" value="1"/>
</dbReference>
<dbReference type="Pfam" id="PF01734">
    <property type="entry name" value="Patatin"/>
    <property type="match status" value="1"/>
</dbReference>
<dbReference type="CDD" id="cd07205">
    <property type="entry name" value="Pat_PNPLA6_PNPLA7_NTE1_like"/>
    <property type="match status" value="1"/>
</dbReference>
<dbReference type="Proteomes" id="UP000036102">
    <property type="component" value="Unassembled WGS sequence"/>
</dbReference>
<reference evidence="6 7" key="1">
    <citation type="submission" date="2015-06" db="EMBL/GenBank/DDBJ databases">
        <title>Marinobacter subterrani, a genetically tractable neutrophilic iron-oxidizing strain isolated from the Soudan Iron Mine.</title>
        <authorList>
            <person name="Bonis B.M."/>
            <person name="Gralnick J.A."/>
        </authorList>
    </citation>
    <scope>NUCLEOTIDE SEQUENCE [LARGE SCALE GENOMIC DNA]</scope>
    <source>
        <strain evidence="6 7">JG233</strain>
    </source>
</reference>
<dbReference type="InterPro" id="IPR016035">
    <property type="entry name" value="Acyl_Trfase/lysoPLipase"/>
</dbReference>
<keyword evidence="7" id="KW-1185">Reference proteome</keyword>
<feature type="short sequence motif" description="GXSXG" evidence="4">
    <location>
        <begin position="43"/>
        <end position="47"/>
    </location>
</feature>
<dbReference type="SUPFAM" id="SSF52151">
    <property type="entry name" value="FabD/lysophospholipase-like"/>
    <property type="match status" value="1"/>
</dbReference>
<dbReference type="AlphaFoldDB" id="A0A0J7JCY0"/>
<dbReference type="PANTHER" id="PTHR14226">
    <property type="entry name" value="NEUROPATHY TARGET ESTERASE/SWISS CHEESE D.MELANOGASTER"/>
    <property type="match status" value="1"/>
</dbReference>
<keyword evidence="2 4" id="KW-0442">Lipid degradation</keyword>
<name>A0A0J7JCY0_9GAMM</name>
<protein>
    <submittedName>
        <fullName evidence="6">Putative acylesterase/phospholipase RssA, containd patatin domain</fullName>
    </submittedName>
</protein>
<dbReference type="InterPro" id="IPR050301">
    <property type="entry name" value="NTE"/>
</dbReference>
<keyword evidence="1 4" id="KW-0378">Hydrolase</keyword>
<proteinExistence type="predicted"/>
<dbReference type="GO" id="GO:0016042">
    <property type="term" value="P:lipid catabolic process"/>
    <property type="evidence" value="ECO:0007669"/>
    <property type="project" value="UniProtKB-UniRule"/>
</dbReference>
<gene>
    <name evidence="6" type="ORF">Msub_12166</name>
</gene>
<comment type="caution">
    <text evidence="6">The sequence shown here is derived from an EMBL/GenBank/DDBJ whole genome shotgun (WGS) entry which is preliminary data.</text>
</comment>
<feature type="active site" description="Proton acceptor" evidence="4">
    <location>
        <position position="157"/>
    </location>
</feature>
<evidence type="ECO:0000256" key="1">
    <source>
        <dbReference type="ARBA" id="ARBA00022801"/>
    </source>
</evidence>
<dbReference type="EMBL" id="LFBU01000001">
    <property type="protein sequence ID" value="KMQ75957.1"/>
    <property type="molecule type" value="Genomic_DNA"/>
</dbReference>